<protein>
    <submittedName>
        <fullName evidence="1">Uncharacterized protein</fullName>
    </submittedName>
</protein>
<dbReference type="EMBL" id="FOIA01000025">
    <property type="protein sequence ID" value="SET40680.1"/>
    <property type="molecule type" value="Genomic_DNA"/>
</dbReference>
<proteinExistence type="predicted"/>
<dbReference type="AlphaFoldDB" id="A0A1I0E8A3"/>
<sequence>MKFIIHTKETTFLSELLEDTPDGVTIIDGGKNEVCFDDVNASIDVSININVTIDVTKITLILVIAWLVEKAHSRHRTSYINIKVNNKEFPINNPDTVKLIDKEINDKQNNK</sequence>
<organism evidence="1 2">
    <name type="scientific">Nitrosomonas marina</name>
    <dbReference type="NCBI Taxonomy" id="917"/>
    <lineage>
        <taxon>Bacteria</taxon>
        <taxon>Pseudomonadati</taxon>
        <taxon>Pseudomonadota</taxon>
        <taxon>Betaproteobacteria</taxon>
        <taxon>Nitrosomonadales</taxon>
        <taxon>Nitrosomonadaceae</taxon>
        <taxon>Nitrosomonas</taxon>
    </lineage>
</organism>
<gene>
    <name evidence="1" type="ORF">SAMN05216326_12532</name>
</gene>
<name>A0A1I0E8A3_9PROT</name>
<reference evidence="2" key="1">
    <citation type="submission" date="2016-10" db="EMBL/GenBank/DDBJ databases">
        <authorList>
            <person name="Varghese N."/>
            <person name="Submissions S."/>
        </authorList>
    </citation>
    <scope>NUCLEOTIDE SEQUENCE [LARGE SCALE GENOMIC DNA]</scope>
    <source>
        <strain evidence="2">Nm71</strain>
    </source>
</reference>
<evidence type="ECO:0000313" key="2">
    <source>
        <dbReference type="Proteomes" id="UP000199345"/>
    </source>
</evidence>
<keyword evidence="2" id="KW-1185">Reference proteome</keyword>
<dbReference type="Proteomes" id="UP000199345">
    <property type="component" value="Unassembled WGS sequence"/>
</dbReference>
<dbReference type="RefSeq" id="WP_090659909.1">
    <property type="nucleotide sequence ID" value="NZ_FOIA01000025.1"/>
</dbReference>
<evidence type="ECO:0000313" key="1">
    <source>
        <dbReference type="EMBL" id="SET40680.1"/>
    </source>
</evidence>
<accession>A0A1I0E8A3</accession>